<accession>A0ABP0X6X6</accession>
<dbReference type="PROSITE" id="PS51375">
    <property type="entry name" value="PPR"/>
    <property type="match status" value="1"/>
</dbReference>
<dbReference type="EMBL" id="OZ020100">
    <property type="protein sequence ID" value="CAK9273357.1"/>
    <property type="molecule type" value="Genomic_DNA"/>
</dbReference>
<sequence>MPVTKYSLADGAGEMAEMALGTVELNIFAWNKKLRKFRNQMPSHDVVSSNAISGGCAMHGHGEAALKHFEQMCAEGVQPNGITFVCVLSACSHAGLVDEGMHCYASMTAVSMISAKLEHYTCMVELVGHTGHLQEAENMVKVIPCEPNVTACKALISTCRIHGYVKMGEHVAK</sequence>
<gene>
    <name evidence="3" type="ORF">CSSPJE1EN1_LOCUS18835</name>
</gene>
<dbReference type="PANTHER" id="PTHR47926">
    <property type="entry name" value="PENTATRICOPEPTIDE REPEAT-CONTAINING PROTEIN"/>
    <property type="match status" value="1"/>
</dbReference>
<reference evidence="3" key="1">
    <citation type="submission" date="2024-02" db="EMBL/GenBank/DDBJ databases">
        <authorList>
            <consortium name="ELIXIR-Norway"/>
            <consortium name="Elixir Norway"/>
        </authorList>
    </citation>
    <scope>NUCLEOTIDE SEQUENCE</scope>
</reference>
<keyword evidence="1" id="KW-0677">Repeat</keyword>
<evidence type="ECO:0000256" key="2">
    <source>
        <dbReference type="PROSITE-ProRule" id="PRU00708"/>
    </source>
</evidence>
<dbReference type="Pfam" id="PF13041">
    <property type="entry name" value="PPR_2"/>
    <property type="match status" value="1"/>
</dbReference>
<name>A0ABP0X6X6_9BRYO</name>
<evidence type="ECO:0000313" key="4">
    <source>
        <dbReference type="Proteomes" id="UP001497444"/>
    </source>
</evidence>
<evidence type="ECO:0008006" key="5">
    <source>
        <dbReference type="Google" id="ProtNLM"/>
    </source>
</evidence>
<dbReference type="InterPro" id="IPR046960">
    <property type="entry name" value="PPR_At4g14850-like_plant"/>
</dbReference>
<evidence type="ECO:0000256" key="1">
    <source>
        <dbReference type="ARBA" id="ARBA00022737"/>
    </source>
</evidence>
<feature type="repeat" description="PPR" evidence="2">
    <location>
        <begin position="45"/>
        <end position="79"/>
    </location>
</feature>
<evidence type="ECO:0000313" key="3">
    <source>
        <dbReference type="EMBL" id="CAK9273357.1"/>
    </source>
</evidence>
<organism evidence="3 4">
    <name type="scientific">Sphagnum jensenii</name>
    <dbReference type="NCBI Taxonomy" id="128206"/>
    <lineage>
        <taxon>Eukaryota</taxon>
        <taxon>Viridiplantae</taxon>
        <taxon>Streptophyta</taxon>
        <taxon>Embryophyta</taxon>
        <taxon>Bryophyta</taxon>
        <taxon>Sphagnophytina</taxon>
        <taxon>Sphagnopsida</taxon>
        <taxon>Sphagnales</taxon>
        <taxon>Sphagnaceae</taxon>
        <taxon>Sphagnum</taxon>
    </lineage>
</organism>
<dbReference type="InterPro" id="IPR002885">
    <property type="entry name" value="PPR_rpt"/>
</dbReference>
<keyword evidence="4" id="KW-1185">Reference proteome</keyword>
<dbReference type="InterPro" id="IPR011990">
    <property type="entry name" value="TPR-like_helical_dom_sf"/>
</dbReference>
<dbReference type="Proteomes" id="UP001497444">
    <property type="component" value="Chromosome 5"/>
</dbReference>
<protein>
    <recommendedName>
        <fullName evidence="5">Pentatricopeptide repeat-containing protein</fullName>
    </recommendedName>
</protein>
<proteinExistence type="predicted"/>
<dbReference type="Gene3D" id="1.25.40.10">
    <property type="entry name" value="Tetratricopeptide repeat domain"/>
    <property type="match status" value="1"/>
</dbReference>